<organism evidence="1 2">
    <name type="scientific">Bacillus salipaludis</name>
    <dbReference type="NCBI Taxonomy" id="2547811"/>
    <lineage>
        <taxon>Bacteria</taxon>
        <taxon>Bacillati</taxon>
        <taxon>Bacillota</taxon>
        <taxon>Bacilli</taxon>
        <taxon>Bacillales</taxon>
        <taxon>Bacillaceae</taxon>
        <taxon>Bacillus</taxon>
    </lineage>
</organism>
<name>A0A4R5VHZ4_9BACI</name>
<proteinExistence type="predicted"/>
<evidence type="ECO:0000313" key="1">
    <source>
        <dbReference type="EMBL" id="TDK54163.1"/>
    </source>
</evidence>
<reference evidence="1 2" key="1">
    <citation type="submission" date="2019-03" db="EMBL/GenBank/DDBJ databases">
        <title>Bacillus niacini sp. nov. a Nicotinate-Metabolizing Mesophile Isolated from Soil.</title>
        <authorList>
            <person name="Zhang G."/>
        </authorList>
    </citation>
    <scope>NUCLEOTIDE SEQUENCE [LARGE SCALE GENOMIC DNA]</scope>
    <source>
        <strain evidence="1 2">WN066</strain>
    </source>
</reference>
<dbReference type="EMBL" id="SMYO01000056">
    <property type="protein sequence ID" value="TDK54163.1"/>
    <property type="molecule type" value="Genomic_DNA"/>
</dbReference>
<comment type="caution">
    <text evidence="1">The sequence shown here is derived from an EMBL/GenBank/DDBJ whole genome shotgun (WGS) entry which is preliminary data.</text>
</comment>
<evidence type="ECO:0000313" key="2">
    <source>
        <dbReference type="Proteomes" id="UP000295132"/>
    </source>
</evidence>
<sequence length="82" mass="9344">MLEPFPFDNFCGQHDQFFYNLDYNGKKIKYTYDDSQDSYGGDGIKNATCSNLESKNSENGVEYHLSKCSSDVGNPFILRVPE</sequence>
<accession>A0A4R5VHZ4</accession>
<dbReference type="AlphaFoldDB" id="A0A4R5VHZ4"/>
<dbReference type="Proteomes" id="UP000295132">
    <property type="component" value="Unassembled WGS sequence"/>
</dbReference>
<protein>
    <submittedName>
        <fullName evidence="1">DUF4362 domain-containing protein</fullName>
    </submittedName>
</protein>
<gene>
    <name evidence="1" type="ORF">E2K98_29705</name>
</gene>